<accession>A0AAU7LWT3</accession>
<feature type="domain" description="TtsA-like Glycoside hydrolase family 108" evidence="1">
    <location>
        <begin position="9"/>
        <end position="81"/>
    </location>
</feature>
<dbReference type="InterPro" id="IPR008565">
    <property type="entry name" value="TtsA-like_GH18_dom"/>
</dbReference>
<dbReference type="Pfam" id="PF05838">
    <property type="entry name" value="Glyco_hydro_108"/>
    <property type="match status" value="1"/>
</dbReference>
<name>A0AAU7LWT3_9BURK</name>
<dbReference type="EMBL" id="CP157675">
    <property type="protein sequence ID" value="XBP71960.1"/>
    <property type="molecule type" value="Genomic_DNA"/>
</dbReference>
<proteinExistence type="predicted"/>
<dbReference type="InterPro" id="IPR023346">
    <property type="entry name" value="Lysozyme-like_dom_sf"/>
</dbReference>
<dbReference type="SUPFAM" id="SSF53955">
    <property type="entry name" value="Lysozyme-like"/>
    <property type="match status" value="1"/>
</dbReference>
<keyword evidence="2" id="KW-0378">Hydrolase</keyword>
<dbReference type="Gene3D" id="1.20.141.10">
    <property type="entry name" value="Chitosanase, subunit A, domain 1"/>
    <property type="match status" value="1"/>
</dbReference>
<dbReference type="AlphaFoldDB" id="A0AAU7LWT3"/>
<dbReference type="GO" id="GO:0016787">
    <property type="term" value="F:hydrolase activity"/>
    <property type="evidence" value="ECO:0007669"/>
    <property type="project" value="UniProtKB-KW"/>
</dbReference>
<evidence type="ECO:0000313" key="2">
    <source>
        <dbReference type="EMBL" id="XBP71960.1"/>
    </source>
</evidence>
<protein>
    <submittedName>
        <fullName evidence="2">Glycosyl hydrolase 108 family protein</fullName>
    </submittedName>
</protein>
<gene>
    <name evidence="2" type="ORF">ABLV49_09250</name>
</gene>
<dbReference type="RefSeq" id="WP_349281296.1">
    <property type="nucleotide sequence ID" value="NZ_CP157675.1"/>
</dbReference>
<evidence type="ECO:0000259" key="1">
    <source>
        <dbReference type="Pfam" id="PF05838"/>
    </source>
</evidence>
<sequence length="157" mass="17198">MDFDTAFVRLLGHEGGYVNDPRDPGGETNWGISKRSYPAVNIKALTKEAAQVIYLRDFWKPLGNAHAAVKYQVFDFAVNGGLPTGLRKLQAAVGVADDGHWGPVSAKALAALDVNDVLLRFNAQRLRYYASLSNWPVYGKGWTVRVAGNLDFAAMDN</sequence>
<organism evidence="2">
    <name type="scientific">Polaromonas hydrogenivorans</name>
    <dbReference type="NCBI Taxonomy" id="335476"/>
    <lineage>
        <taxon>Bacteria</taxon>
        <taxon>Pseudomonadati</taxon>
        <taxon>Pseudomonadota</taxon>
        <taxon>Betaproteobacteria</taxon>
        <taxon>Burkholderiales</taxon>
        <taxon>Comamonadaceae</taxon>
        <taxon>Polaromonas</taxon>
    </lineage>
</organism>
<reference evidence="2" key="1">
    <citation type="submission" date="2024-05" db="EMBL/GenBank/DDBJ databases">
        <authorList>
            <person name="Bunk B."/>
            <person name="Swiderski J."/>
            <person name="Sproer C."/>
            <person name="Thiel V."/>
        </authorList>
    </citation>
    <scope>NUCLEOTIDE SEQUENCE</scope>
    <source>
        <strain evidence="2">DSM 17735</strain>
    </source>
</reference>
<dbReference type="CDD" id="cd13926">
    <property type="entry name" value="N-acetylmuramidase_GH108"/>
    <property type="match status" value="1"/>
</dbReference>